<feature type="region of interest" description="Disordered" evidence="5">
    <location>
        <begin position="139"/>
        <end position="163"/>
    </location>
</feature>
<evidence type="ECO:0000259" key="8">
    <source>
        <dbReference type="Pfam" id="PF04234"/>
    </source>
</evidence>
<comment type="subcellular location">
    <subcellularLocation>
        <location evidence="1">Cell envelope</location>
    </subcellularLocation>
</comment>
<evidence type="ECO:0000256" key="7">
    <source>
        <dbReference type="SAM" id="SignalP"/>
    </source>
</evidence>
<dbReference type="KEGG" id="rama:IDM48_09365"/>
<dbReference type="EMBL" id="CP061538">
    <property type="protein sequence ID" value="QNV39571.1"/>
    <property type="molecule type" value="Genomic_DNA"/>
</dbReference>
<evidence type="ECO:0000256" key="1">
    <source>
        <dbReference type="ARBA" id="ARBA00004196"/>
    </source>
</evidence>
<keyword evidence="4" id="KW-0186">Copper</keyword>
<dbReference type="InterPro" id="IPR032694">
    <property type="entry name" value="CopC/D"/>
</dbReference>
<dbReference type="SUPFAM" id="SSF81296">
    <property type="entry name" value="E set domains"/>
    <property type="match status" value="1"/>
</dbReference>
<keyword evidence="6" id="KW-1133">Transmembrane helix</keyword>
<dbReference type="InterPro" id="IPR014755">
    <property type="entry name" value="Cu-Rt/internalin_Ig-like"/>
</dbReference>
<evidence type="ECO:0000256" key="3">
    <source>
        <dbReference type="ARBA" id="ARBA00022729"/>
    </source>
</evidence>
<dbReference type="AlphaFoldDB" id="A0A7H2BIS5"/>
<organism evidence="9 10">
    <name type="scientific">Rothia amarae</name>
    <dbReference type="NCBI Taxonomy" id="169480"/>
    <lineage>
        <taxon>Bacteria</taxon>
        <taxon>Bacillati</taxon>
        <taxon>Actinomycetota</taxon>
        <taxon>Actinomycetes</taxon>
        <taxon>Micrococcales</taxon>
        <taxon>Micrococcaceae</taxon>
        <taxon>Rothia</taxon>
    </lineage>
</organism>
<evidence type="ECO:0000313" key="9">
    <source>
        <dbReference type="EMBL" id="QNV39571.1"/>
    </source>
</evidence>
<dbReference type="GO" id="GO:0005507">
    <property type="term" value="F:copper ion binding"/>
    <property type="evidence" value="ECO:0007669"/>
    <property type="project" value="InterPro"/>
</dbReference>
<dbReference type="GO" id="GO:0046688">
    <property type="term" value="P:response to copper ion"/>
    <property type="evidence" value="ECO:0007669"/>
    <property type="project" value="InterPro"/>
</dbReference>
<dbReference type="GO" id="GO:0005886">
    <property type="term" value="C:plasma membrane"/>
    <property type="evidence" value="ECO:0007669"/>
    <property type="project" value="TreeGrafter"/>
</dbReference>
<dbReference type="Gene3D" id="2.60.40.1220">
    <property type="match status" value="1"/>
</dbReference>
<evidence type="ECO:0000256" key="6">
    <source>
        <dbReference type="SAM" id="Phobius"/>
    </source>
</evidence>
<dbReference type="GO" id="GO:0042597">
    <property type="term" value="C:periplasmic space"/>
    <property type="evidence" value="ECO:0007669"/>
    <property type="project" value="InterPro"/>
</dbReference>
<feature type="transmembrane region" description="Helical" evidence="6">
    <location>
        <begin position="171"/>
        <end position="190"/>
    </location>
</feature>
<dbReference type="Proteomes" id="UP000516421">
    <property type="component" value="Chromosome"/>
</dbReference>
<evidence type="ECO:0000256" key="4">
    <source>
        <dbReference type="ARBA" id="ARBA00023008"/>
    </source>
</evidence>
<dbReference type="GO" id="GO:0006825">
    <property type="term" value="P:copper ion transport"/>
    <property type="evidence" value="ECO:0007669"/>
    <property type="project" value="InterPro"/>
</dbReference>
<keyword evidence="6" id="KW-0812">Transmembrane</keyword>
<keyword evidence="10" id="KW-1185">Reference proteome</keyword>
<feature type="compositionally biased region" description="Low complexity" evidence="5">
    <location>
        <begin position="140"/>
        <end position="163"/>
    </location>
</feature>
<sequence length="197" mass="20456">MKKVFTSFTRSSSLSTSLRVAAASSLAILGLGLMGPAQAHDELVSSTPEQNSSLQEAPQDIELTYSGELTQVEGATQVRVTDSEGKEVTNGAPAVKGKTVVQKIAGHGTNDDTYTVTWRVVSSDGHPIQGSYELTVGEGAQESSSVAASQSAESTSEATEQTTDSNGVVKLGLFVLAGLVAFGAIVAIIAKTRRPQR</sequence>
<keyword evidence="2" id="KW-0479">Metal-binding</keyword>
<evidence type="ECO:0000313" key="10">
    <source>
        <dbReference type="Proteomes" id="UP000516421"/>
    </source>
</evidence>
<evidence type="ECO:0000256" key="5">
    <source>
        <dbReference type="SAM" id="MobiDB-lite"/>
    </source>
</evidence>
<proteinExistence type="predicted"/>
<dbReference type="InterPro" id="IPR014756">
    <property type="entry name" value="Ig_E-set"/>
</dbReference>
<dbReference type="PANTHER" id="PTHR34820:SF4">
    <property type="entry name" value="INNER MEMBRANE PROTEIN YEBZ"/>
    <property type="match status" value="1"/>
</dbReference>
<feature type="domain" description="CopC" evidence="8">
    <location>
        <begin position="40"/>
        <end position="136"/>
    </location>
</feature>
<dbReference type="RefSeq" id="WP_190617095.1">
    <property type="nucleotide sequence ID" value="NZ_CP061538.1"/>
</dbReference>
<feature type="chain" id="PRO_5028830346" evidence="7">
    <location>
        <begin position="40"/>
        <end position="197"/>
    </location>
</feature>
<keyword evidence="6" id="KW-0472">Membrane</keyword>
<evidence type="ECO:0000256" key="2">
    <source>
        <dbReference type="ARBA" id="ARBA00022723"/>
    </source>
</evidence>
<feature type="signal peptide" evidence="7">
    <location>
        <begin position="1"/>
        <end position="39"/>
    </location>
</feature>
<dbReference type="GO" id="GO:0030313">
    <property type="term" value="C:cell envelope"/>
    <property type="evidence" value="ECO:0007669"/>
    <property type="project" value="UniProtKB-SubCell"/>
</dbReference>
<gene>
    <name evidence="9" type="ORF">IDM48_09365</name>
</gene>
<reference evidence="9 10" key="1">
    <citation type="submission" date="2020-09" db="EMBL/GenBank/DDBJ databases">
        <title>Investigation of environmental microbe.</title>
        <authorList>
            <person name="Ou Y."/>
            <person name="Kang Q."/>
        </authorList>
    </citation>
    <scope>NUCLEOTIDE SEQUENCE [LARGE SCALE GENOMIC DNA]</scope>
    <source>
        <strain evidence="9 10">KJZ-9</strain>
    </source>
</reference>
<accession>A0A7H2BIS5</accession>
<keyword evidence="3 7" id="KW-0732">Signal</keyword>
<dbReference type="PANTHER" id="PTHR34820">
    <property type="entry name" value="INNER MEMBRANE PROTEIN YEBZ"/>
    <property type="match status" value="1"/>
</dbReference>
<dbReference type="Pfam" id="PF04234">
    <property type="entry name" value="CopC"/>
    <property type="match status" value="1"/>
</dbReference>
<dbReference type="InterPro" id="IPR007348">
    <property type="entry name" value="CopC_dom"/>
</dbReference>
<protein>
    <submittedName>
        <fullName evidence="9">Copper resistance protein CopC</fullName>
    </submittedName>
</protein>
<name>A0A7H2BIS5_9MICC</name>